<dbReference type="Gene3D" id="3.30.70.1430">
    <property type="entry name" value="Multidrug efflux transporter AcrB pore domain"/>
    <property type="match status" value="2"/>
</dbReference>
<feature type="transmembrane region" description="Helical" evidence="1">
    <location>
        <begin position="880"/>
        <end position="903"/>
    </location>
</feature>
<keyword evidence="1" id="KW-0472">Membrane</keyword>
<dbReference type="SUPFAM" id="SSF82693">
    <property type="entry name" value="Multidrug efflux transporter AcrB pore domain, PN1, PN2, PC1 and PC2 subdomains"/>
    <property type="match status" value="3"/>
</dbReference>
<evidence type="ECO:0000313" key="2">
    <source>
        <dbReference type="EMBL" id="MFD1912376.1"/>
    </source>
</evidence>
<feature type="transmembrane region" description="Helical" evidence="1">
    <location>
        <begin position="383"/>
        <end position="407"/>
    </location>
</feature>
<feature type="transmembrane region" description="Helical" evidence="1">
    <location>
        <begin position="358"/>
        <end position="377"/>
    </location>
</feature>
<dbReference type="PANTHER" id="PTHR32063">
    <property type="match status" value="1"/>
</dbReference>
<keyword evidence="1" id="KW-0812">Transmembrane</keyword>
<accession>A0ABW4S466</accession>
<feature type="transmembrane region" description="Helical" evidence="1">
    <location>
        <begin position="12"/>
        <end position="33"/>
    </location>
</feature>
<proteinExistence type="predicted"/>
<evidence type="ECO:0000256" key="1">
    <source>
        <dbReference type="SAM" id="Phobius"/>
    </source>
</evidence>
<dbReference type="Proteomes" id="UP001597353">
    <property type="component" value="Unassembled WGS sequence"/>
</dbReference>
<reference evidence="3" key="1">
    <citation type="journal article" date="2019" name="Int. J. Syst. Evol. Microbiol.">
        <title>The Global Catalogue of Microorganisms (GCM) 10K type strain sequencing project: providing services to taxonomists for standard genome sequencing and annotation.</title>
        <authorList>
            <consortium name="The Broad Institute Genomics Platform"/>
            <consortium name="The Broad Institute Genome Sequencing Center for Infectious Disease"/>
            <person name="Wu L."/>
            <person name="Ma J."/>
        </authorList>
    </citation>
    <scope>NUCLEOTIDE SEQUENCE [LARGE SCALE GENOMIC DNA]</scope>
    <source>
        <strain evidence="3">CGMCC 4.7242</strain>
    </source>
</reference>
<dbReference type="InterPro" id="IPR001036">
    <property type="entry name" value="Acrflvin-R"/>
</dbReference>
<feature type="transmembrane region" description="Helical" evidence="1">
    <location>
        <begin position="428"/>
        <end position="453"/>
    </location>
</feature>
<name>A0ABW4S466_9RHOB</name>
<dbReference type="Gene3D" id="3.30.70.1440">
    <property type="entry name" value="Multidrug efflux transporter AcrB pore domain"/>
    <property type="match status" value="1"/>
</dbReference>
<feature type="transmembrane region" description="Helical" evidence="1">
    <location>
        <begin position="1000"/>
        <end position="1025"/>
    </location>
</feature>
<evidence type="ECO:0000313" key="3">
    <source>
        <dbReference type="Proteomes" id="UP001597353"/>
    </source>
</evidence>
<dbReference type="Gene3D" id="1.20.1640.10">
    <property type="entry name" value="Multidrug efflux transporter AcrB transmembrane domain"/>
    <property type="match status" value="2"/>
</dbReference>
<comment type="caution">
    <text evidence="2">The sequence shown here is derived from an EMBL/GenBank/DDBJ whole genome shotgun (WGS) entry which is preliminary data.</text>
</comment>
<dbReference type="Gene3D" id="3.30.70.1320">
    <property type="entry name" value="Multidrug efflux transporter AcrB pore domain like"/>
    <property type="match status" value="1"/>
</dbReference>
<feature type="transmembrane region" description="Helical" evidence="1">
    <location>
        <begin position="532"/>
        <end position="550"/>
    </location>
</feature>
<dbReference type="EMBL" id="JBHUGH010000006">
    <property type="protein sequence ID" value="MFD1912376.1"/>
    <property type="molecule type" value="Genomic_DNA"/>
</dbReference>
<feature type="transmembrane region" description="Helical" evidence="1">
    <location>
        <begin position="336"/>
        <end position="353"/>
    </location>
</feature>
<dbReference type="InterPro" id="IPR027463">
    <property type="entry name" value="AcrB_DN_DC_subdom"/>
</dbReference>
<organism evidence="2 3">
    <name type="scientific">Halodurantibacterium flavum</name>
    <dbReference type="NCBI Taxonomy" id="1382802"/>
    <lineage>
        <taxon>Bacteria</taxon>
        <taxon>Pseudomonadati</taxon>
        <taxon>Pseudomonadota</taxon>
        <taxon>Alphaproteobacteria</taxon>
        <taxon>Rhodobacterales</taxon>
        <taxon>Paracoccaceae</taxon>
        <taxon>Halodurantibacterium</taxon>
    </lineage>
</organism>
<feature type="transmembrane region" description="Helical" evidence="1">
    <location>
        <begin position="960"/>
        <end position="980"/>
    </location>
</feature>
<feature type="transmembrane region" description="Helical" evidence="1">
    <location>
        <begin position="854"/>
        <end position="873"/>
    </location>
</feature>
<feature type="transmembrane region" description="Helical" evidence="1">
    <location>
        <begin position="909"/>
        <end position="931"/>
    </location>
</feature>
<feature type="transmembrane region" description="Helical" evidence="1">
    <location>
        <begin position="459"/>
        <end position="482"/>
    </location>
</feature>
<dbReference type="PRINTS" id="PR00702">
    <property type="entry name" value="ACRIFLAVINRP"/>
</dbReference>
<dbReference type="SUPFAM" id="SSF82866">
    <property type="entry name" value="Multidrug efflux transporter AcrB transmembrane domain"/>
    <property type="match status" value="2"/>
</dbReference>
<dbReference type="Gene3D" id="3.30.2090.10">
    <property type="entry name" value="Multidrug efflux transporter AcrB TolC docking domain, DN and DC subdomains"/>
    <property type="match status" value="2"/>
</dbReference>
<protein>
    <submittedName>
        <fullName evidence="2">Efflux RND transporter permease subunit</fullName>
    </submittedName>
</protein>
<keyword evidence="1" id="KW-1133">Transmembrane helix</keyword>
<dbReference type="PANTHER" id="PTHR32063:SF0">
    <property type="entry name" value="SWARMING MOTILITY PROTEIN SWRC"/>
    <property type="match status" value="1"/>
</dbReference>
<dbReference type="SUPFAM" id="SSF82714">
    <property type="entry name" value="Multidrug efflux transporter AcrB TolC docking domain, DN and DC subdomains"/>
    <property type="match status" value="2"/>
</dbReference>
<dbReference type="RefSeq" id="WP_390260950.1">
    <property type="nucleotide sequence ID" value="NZ_JBHUGH010000006.1"/>
</dbReference>
<keyword evidence="3" id="KW-1185">Reference proteome</keyword>
<sequence length="1051" mass="112978">MRGLINWSFDHARTILIALVMILTAGVLSWGAIPKESMPEVQIPVVYVSVSYEGISPDDGERLLLRPLETQLQSVEGLREMTSTAADGYVNIILEFEAGGDASQALDDVKDAVDIAQNDLPSGANEPVVREMNTALFPVLTVMVSGPVPERALIAMADEMKTRIESLPGVLEVDLGGKRDEMVEVLIDPVALDSYNLSFEELLNQIQRNNRLVAAGAIDTGAGRLTITVPGVIETLQDVHDIPVMVQDGAVVTLGDIAIVRSTFEDPEGFARINGEPAIAMEVTKRVGANIIDTVASVRAAMAQAQTQWPETVEVTFLQDESEQIETLLSDLENNVVSAILFVMVVVIAALGVRSGILVGLAIPGSFLAGIAILYVMGYTMNMIVLFSLILVVGMLVDGAIVTIELADRRLSEGASPREAYSEAARRMAWPIIASTATTLAVFFPLLFWTGIVGEFMKFLPITVIITLSASLAMALIFVPVLGGVIGRRKANAGANLAAERAAEEGDLADLQGASARYVRILSRLLRHPGKVLLTAVVLLIATYTAYGLTGHGTTFFPSQEPEMAQVQITSRDNLSIWEKDALVRRVEERVTGVEGIEYIYARTIAQGGGTNQSQDTIGVLQLDFLPWDERRTAAAIMEEVRQRTADIAGIEIQIQEQDSGPAQGRPVQLRLTGPTEQVLATAQGIRQAMDQIGGFTDVDDNLPRPGVEWRLAVNRTEAARYGADTTTLGQAVQMLTTGLQLAEYRPGEATDEVDIRVRFPSDQRNLERLEYLRLNTQVGLVPIRNFVTLEPAPRTGIITRIDGQRAVTIDAGVEEGLLVADQMAQLQAAIRDNPPPEGVMISFGGEAEDQAEAAAFLGIAFLSAIFLMLMALVTQFNSIYQAVLVMSAIVFSTAGVFLGLMITGQPFGVVMGGIGVIALAGIVVNNNIVLIDTYNEMRGRGHDAVEAALRTGALRLRPVFLTSVTTVLGLLPMVLGMNIDFFSRNITFGAPSGQMWTELSTAIAGGLTVATVLTLVLTPCLLVLGDRVGARIRRLFRRAPASPDGATATA</sequence>
<gene>
    <name evidence="2" type="ORF">ACFSGJ_09125</name>
</gene>
<dbReference type="Pfam" id="PF00873">
    <property type="entry name" value="ACR_tran"/>
    <property type="match status" value="1"/>
</dbReference>